<evidence type="ECO:0000313" key="3">
    <source>
        <dbReference type="Proteomes" id="UP000624244"/>
    </source>
</evidence>
<feature type="compositionally biased region" description="Basic and acidic residues" evidence="1">
    <location>
        <begin position="475"/>
        <end position="504"/>
    </location>
</feature>
<feature type="region of interest" description="Disordered" evidence="1">
    <location>
        <begin position="301"/>
        <end position="326"/>
    </location>
</feature>
<reference evidence="2" key="1">
    <citation type="submission" date="2019-11" db="EMBL/GenBank/DDBJ databases">
        <title>Bipolaris sorokiniana Genome sequencing.</title>
        <authorList>
            <person name="Wang H."/>
        </authorList>
    </citation>
    <scope>NUCLEOTIDE SEQUENCE</scope>
</reference>
<evidence type="ECO:0000313" key="2">
    <source>
        <dbReference type="EMBL" id="KAF5854522.1"/>
    </source>
</evidence>
<gene>
    <name evidence="2" type="ORF">GGP41_007308</name>
</gene>
<dbReference type="AlphaFoldDB" id="A0A8H6E072"/>
<name>A0A8H6E072_COCSA</name>
<feature type="region of interest" description="Disordered" evidence="1">
    <location>
        <begin position="1"/>
        <end position="26"/>
    </location>
</feature>
<protein>
    <submittedName>
        <fullName evidence="2">Uncharacterized protein</fullName>
    </submittedName>
</protein>
<accession>A0A8H6E072</accession>
<feature type="compositionally biased region" description="Low complexity" evidence="1">
    <location>
        <begin position="8"/>
        <end position="20"/>
    </location>
</feature>
<feature type="region of interest" description="Disordered" evidence="1">
    <location>
        <begin position="475"/>
        <end position="531"/>
    </location>
</feature>
<comment type="caution">
    <text evidence="2">The sequence shown here is derived from an EMBL/GenBank/DDBJ whole genome shotgun (WGS) entry which is preliminary data.</text>
</comment>
<evidence type="ECO:0000256" key="1">
    <source>
        <dbReference type="SAM" id="MobiDB-lite"/>
    </source>
</evidence>
<proteinExistence type="predicted"/>
<sequence length="531" mass="61103">MRDDTSSNKNNNNNDHNNQNEGLHHLRPVDNPFVAFRRFADSQVSSLLNTVFTLPATLASYNNAYQARELCLFGKASQRQCDRLHNIEVEITELRNEGRELFRVGDVQAVLRNSEELMRLDRRADDIRRDILRASDRENQTQPPRRNETELVERVANKKGQEWGWSWDWGFPRPFDHEGQNSRDTSEDQDANSSVALDRLLRMQAEATRLAQDFEDKAWEDSAVHLVRFDNYTQTQSDGKQPRLWSWSKSWQWPPTPNALPSDMDAYSPCALEQNPVLNRAGIPWRAAYEDLLRAEKISMSQRQSAQTMEQDNETTHPSSMYTDAWSSRPKIPITHRQLEEMMERSEEPTCPRLAAQAEPGYEYNHNHEDRHDDPPIPKRTRFLLHTASQQDPINHSERDPARYEEYAKEMQDPATEMDAYERLDAASAHTIVPPLAGQNEQSEAKSSILSTLTTTERAVAPNGTITTKVLLKKRFADGREESTETVHTERGQETNDPSRDPWKALRSAQSDSLETGDSRGKKKSGWFWSS</sequence>
<dbReference type="Proteomes" id="UP000624244">
    <property type="component" value="Unassembled WGS sequence"/>
</dbReference>
<organism evidence="2 3">
    <name type="scientific">Cochliobolus sativus</name>
    <name type="common">Common root rot and spot blotch fungus</name>
    <name type="synonym">Bipolaris sorokiniana</name>
    <dbReference type="NCBI Taxonomy" id="45130"/>
    <lineage>
        <taxon>Eukaryota</taxon>
        <taxon>Fungi</taxon>
        <taxon>Dikarya</taxon>
        <taxon>Ascomycota</taxon>
        <taxon>Pezizomycotina</taxon>
        <taxon>Dothideomycetes</taxon>
        <taxon>Pleosporomycetidae</taxon>
        <taxon>Pleosporales</taxon>
        <taxon>Pleosporineae</taxon>
        <taxon>Pleosporaceae</taxon>
        <taxon>Bipolaris</taxon>
    </lineage>
</organism>
<dbReference type="EMBL" id="WNKQ01000001">
    <property type="protein sequence ID" value="KAF5854522.1"/>
    <property type="molecule type" value="Genomic_DNA"/>
</dbReference>